<dbReference type="Pfam" id="PF05598">
    <property type="entry name" value="DUF772"/>
    <property type="match status" value="1"/>
</dbReference>
<name>I3INC9_9BACT</name>
<evidence type="ECO:0000259" key="3">
    <source>
        <dbReference type="Pfam" id="PF13751"/>
    </source>
</evidence>
<dbReference type="PANTHER" id="PTHR33408:SF2">
    <property type="entry name" value="TRANSPOSASE DDE DOMAIN-CONTAINING PROTEIN"/>
    <property type="match status" value="1"/>
</dbReference>
<dbReference type="InterPro" id="IPR008490">
    <property type="entry name" value="Transposase_InsH_N"/>
</dbReference>
<gene>
    <name evidence="4" type="ORF">KSU1_A0028</name>
    <name evidence="5" type="ORF">KSU1_B0324</name>
    <name evidence="6" type="ORF">KSU1_B0445</name>
    <name evidence="7" type="ORF">KSU1_C1628</name>
    <name evidence="8" type="ORF">KSU1_D0158</name>
</gene>
<dbReference type="Pfam" id="PF13751">
    <property type="entry name" value="DDE_Tnp_1_6"/>
    <property type="match status" value="1"/>
</dbReference>
<feature type="coiled-coil region" evidence="1">
    <location>
        <begin position="156"/>
        <end position="220"/>
    </location>
</feature>
<comment type="caution">
    <text evidence="7">The sequence shown here is derived from an EMBL/GenBank/DDBJ whole genome shotgun (WGS) entry which is preliminary data.</text>
</comment>
<keyword evidence="9" id="KW-1185">Reference proteome</keyword>
<evidence type="ECO:0000313" key="5">
    <source>
        <dbReference type="EMBL" id="GAB61181.1"/>
    </source>
</evidence>
<evidence type="ECO:0000256" key="1">
    <source>
        <dbReference type="SAM" id="Coils"/>
    </source>
</evidence>
<feature type="domain" description="Transposase InsH N-terminal" evidence="2">
    <location>
        <begin position="17"/>
        <end position="109"/>
    </location>
</feature>
<dbReference type="InterPro" id="IPR025668">
    <property type="entry name" value="Tnp_DDE_dom"/>
</dbReference>
<evidence type="ECO:0000313" key="8">
    <source>
        <dbReference type="EMBL" id="GAB63467.1"/>
    </source>
</evidence>
<dbReference type="eggNOG" id="COG3666">
    <property type="taxonomic scope" value="Bacteria"/>
</dbReference>
<dbReference type="EMBL" id="BAFH01000004">
    <property type="protein sequence ID" value="GAB63467.1"/>
    <property type="molecule type" value="Genomic_DNA"/>
</dbReference>
<dbReference type="Proteomes" id="UP000002985">
    <property type="component" value="Unassembled WGS sequence"/>
</dbReference>
<dbReference type="EMBL" id="BAFH01000001">
    <property type="protein sequence ID" value="GAB60795.1"/>
    <property type="molecule type" value="Genomic_DNA"/>
</dbReference>
<dbReference type="NCBIfam" id="NF033551">
    <property type="entry name" value="transpos_IS1182"/>
    <property type="match status" value="1"/>
</dbReference>
<dbReference type="EMBL" id="BAFH01000003">
    <property type="protein sequence ID" value="GAB63224.1"/>
    <property type="molecule type" value="Genomic_DNA"/>
</dbReference>
<dbReference type="InterPro" id="IPR047629">
    <property type="entry name" value="IS1182_transpos"/>
</dbReference>
<proteinExistence type="predicted"/>
<dbReference type="PANTHER" id="PTHR33408">
    <property type="entry name" value="TRANSPOSASE"/>
    <property type="match status" value="1"/>
</dbReference>
<organism evidence="7 9">
    <name type="scientific">Candidatus Jettenia caeni</name>
    <dbReference type="NCBI Taxonomy" id="247490"/>
    <lineage>
        <taxon>Bacteria</taxon>
        <taxon>Pseudomonadati</taxon>
        <taxon>Planctomycetota</taxon>
        <taxon>Candidatus Brocadiia</taxon>
        <taxon>Candidatus Brocadiales</taxon>
        <taxon>Candidatus Brocadiaceae</taxon>
        <taxon>Candidatus Jettenia</taxon>
    </lineage>
</organism>
<dbReference type="EMBL" id="BAFH01000002">
    <property type="protein sequence ID" value="GAB61181.1"/>
    <property type="molecule type" value="Genomic_DNA"/>
</dbReference>
<evidence type="ECO:0000313" key="9">
    <source>
        <dbReference type="Proteomes" id="UP000002985"/>
    </source>
</evidence>
<sequence length="485" mass="56183">MAYRYGNRYQIALLPKSIEDYVGPDDPVRVYDAFVDALDLKELGMEMNPHKVGNTEYDPRVMLKLFVYGYSYGWKSSRKLERALYHNVSFIWLLGGLTPDHKTIAEFRRKNTEALKRILKQCTRMCMELDLLDGNVLFVDGTKIRANASRTRNHTKHHYEEHLAEVDKRIDELLEECERIDEKEKEQGSWIKLEKELVENEEYRTRIREMLNRFKEEEEKGKRPKTINQTDPESALMRSVQGSHASYNVQSVVDEKHSLIVHVDAVSETSDVNQFAHQITQAEEVTGKGCKVGCADAGYADTEELEKIDRRGTTVIVPSQRQALHNPEEKPFGKDKFVYDKEHDCYWCPEGQKLVYEGKHEGDKKIAYRIPDAVVCKKCKQYGQCTDFPRGRKIVRLSQEEVKEKLERQYEHPESQEIYKKRKARVEHPFGHIRRNLGMTSFLVRGREGARAEISVAATCFNIVRMITLLGGVRELIGGFMALQS</sequence>
<dbReference type="EMBL" id="BAFH01000002">
    <property type="protein sequence ID" value="GAB61302.1"/>
    <property type="molecule type" value="Genomic_DNA"/>
</dbReference>
<feature type="domain" description="Transposase DDE" evidence="3">
    <location>
        <begin position="348"/>
        <end position="467"/>
    </location>
</feature>
<accession>I3INC9</accession>
<evidence type="ECO:0000313" key="7">
    <source>
        <dbReference type="EMBL" id="GAB63224.1"/>
    </source>
</evidence>
<evidence type="ECO:0000313" key="4">
    <source>
        <dbReference type="EMBL" id="GAB60795.1"/>
    </source>
</evidence>
<evidence type="ECO:0000259" key="2">
    <source>
        <dbReference type="Pfam" id="PF05598"/>
    </source>
</evidence>
<reference evidence="7 9" key="1">
    <citation type="journal article" date="2012" name="FEBS Lett.">
        <title>Anammox organism KSU-1 expresses a NirK-type copper-containing nitrite reductase instead of a NirS-type with cytochrome cd1.</title>
        <authorList>
            <person name="Hira D."/>
            <person name="Toh H."/>
            <person name="Migita C.T."/>
            <person name="Okubo H."/>
            <person name="Nishiyama T."/>
            <person name="Hattori M."/>
            <person name="Furukawa K."/>
            <person name="Fujii T."/>
        </authorList>
    </citation>
    <scope>NUCLEOTIDE SEQUENCE [LARGE SCALE GENOMIC DNA]</scope>
</reference>
<dbReference type="OrthoDB" id="231317at2"/>
<keyword evidence="1" id="KW-0175">Coiled coil</keyword>
<dbReference type="AlphaFoldDB" id="I3INC9"/>
<protein>
    <submittedName>
        <fullName evidence="7">Transposase</fullName>
    </submittedName>
</protein>
<evidence type="ECO:0000313" key="6">
    <source>
        <dbReference type="EMBL" id="GAB61302.1"/>
    </source>
</evidence>